<evidence type="ECO:0000313" key="9">
    <source>
        <dbReference type="EMBL" id="KAK9700773.1"/>
    </source>
</evidence>
<dbReference type="Gene3D" id="1.25.40.10">
    <property type="entry name" value="Tetratricopeptide repeat domain"/>
    <property type="match status" value="1"/>
</dbReference>
<evidence type="ECO:0000256" key="6">
    <source>
        <dbReference type="ARBA" id="ARBA00023136"/>
    </source>
</evidence>
<keyword evidence="4" id="KW-0931">ER-Golgi transport</keyword>
<evidence type="ECO:0000256" key="3">
    <source>
        <dbReference type="ARBA" id="ARBA00022448"/>
    </source>
</evidence>
<reference evidence="9 10" key="1">
    <citation type="submission" date="2023-04" db="EMBL/GenBank/DDBJ databases">
        <title>Genome of Basidiobolus ranarum AG-B5.</title>
        <authorList>
            <person name="Stajich J.E."/>
            <person name="Carter-House D."/>
            <person name="Gryganskyi A."/>
        </authorList>
    </citation>
    <scope>NUCLEOTIDE SEQUENCE [LARGE SCALE GENOMIC DNA]</scope>
    <source>
        <strain evidence="9 10">AG-B5</strain>
    </source>
</reference>
<gene>
    <name evidence="9" type="ORF">K7432_012032</name>
</gene>
<dbReference type="InterPro" id="IPR000744">
    <property type="entry name" value="NSF_attach"/>
</dbReference>
<keyword evidence="10" id="KW-1185">Reference proteome</keyword>
<dbReference type="Pfam" id="PF14938">
    <property type="entry name" value="SNAP"/>
    <property type="match status" value="1"/>
</dbReference>
<dbReference type="EMBL" id="JASJQH010007874">
    <property type="protein sequence ID" value="KAK9700773.1"/>
    <property type="molecule type" value="Genomic_DNA"/>
</dbReference>
<comment type="caution">
    <text evidence="9">The sequence shown here is derived from an EMBL/GenBank/DDBJ whole genome shotgun (WGS) entry which is preliminary data.</text>
</comment>
<comment type="subcellular location">
    <subcellularLocation>
        <location evidence="1">Membrane</location>
        <topology evidence="1">Peripheral membrane protein</topology>
    </subcellularLocation>
</comment>
<sequence length="314" mass="34905">METQRINEGLEFLKEGDKAATKSWFRKPDWDIAGQYYDKAASCFKAARSYEKASEAFLKAAEAQFKADSLFMAAKAYESAASMNIQTKEPERAAQYYRKASDLYNAHGSADNAAEMLEKGGKALENIDIEQSLELYIASCNLYETEDRGRFGVDTFRKTITLLLKHRYFEKAVAMLQKFADMNKSLGITANMDKTYLSIIIVLLGMGDDVEANKQYTNFMQGGFGMGDEAYVAQEIIEAFQNFDQEKLSEAVSNRIVNFLDNEVARIARNLRVPGGGSVAAPIPVSVPVDQPNTTSNTTTVFQPEPIEEEGGLC</sequence>
<proteinExistence type="inferred from homology"/>
<evidence type="ECO:0000256" key="4">
    <source>
        <dbReference type="ARBA" id="ARBA00022892"/>
    </source>
</evidence>
<accession>A0ABR2VTB7</accession>
<name>A0ABR2VTB7_9FUNG</name>
<keyword evidence="3" id="KW-0813">Transport</keyword>
<protein>
    <recommendedName>
        <fullName evidence="7">Gamma-soluble NSF attachment protein</fullName>
    </recommendedName>
    <alternativeName>
        <fullName evidence="8">N-ethylmaleimide-sensitive factor attachment protein gamma</fullName>
    </alternativeName>
</protein>
<comment type="similarity">
    <text evidence="2">Belongs to the SNAP family.</text>
</comment>
<dbReference type="PANTHER" id="PTHR13768">
    <property type="entry name" value="SOLUBLE NSF ATTACHMENT PROTEIN SNAP"/>
    <property type="match status" value="1"/>
</dbReference>
<dbReference type="PANTHER" id="PTHR13768:SF2">
    <property type="entry name" value="GAMMA-SOLUBLE NSF ATTACHMENT PROTEIN"/>
    <property type="match status" value="1"/>
</dbReference>
<evidence type="ECO:0000256" key="5">
    <source>
        <dbReference type="ARBA" id="ARBA00022927"/>
    </source>
</evidence>
<keyword evidence="5" id="KW-0653">Protein transport</keyword>
<dbReference type="InterPro" id="IPR011990">
    <property type="entry name" value="TPR-like_helical_dom_sf"/>
</dbReference>
<dbReference type="SUPFAM" id="SSF48452">
    <property type="entry name" value="TPR-like"/>
    <property type="match status" value="1"/>
</dbReference>
<evidence type="ECO:0000256" key="7">
    <source>
        <dbReference type="ARBA" id="ARBA00040047"/>
    </source>
</evidence>
<evidence type="ECO:0000256" key="8">
    <source>
        <dbReference type="ARBA" id="ARBA00042485"/>
    </source>
</evidence>
<evidence type="ECO:0000313" key="10">
    <source>
        <dbReference type="Proteomes" id="UP001479436"/>
    </source>
</evidence>
<evidence type="ECO:0000256" key="1">
    <source>
        <dbReference type="ARBA" id="ARBA00004170"/>
    </source>
</evidence>
<dbReference type="Proteomes" id="UP001479436">
    <property type="component" value="Unassembled WGS sequence"/>
</dbReference>
<organism evidence="9 10">
    <name type="scientific">Basidiobolus ranarum</name>
    <dbReference type="NCBI Taxonomy" id="34480"/>
    <lineage>
        <taxon>Eukaryota</taxon>
        <taxon>Fungi</taxon>
        <taxon>Fungi incertae sedis</taxon>
        <taxon>Zoopagomycota</taxon>
        <taxon>Entomophthoromycotina</taxon>
        <taxon>Basidiobolomycetes</taxon>
        <taxon>Basidiobolales</taxon>
        <taxon>Basidiobolaceae</taxon>
        <taxon>Basidiobolus</taxon>
    </lineage>
</organism>
<keyword evidence="6" id="KW-0472">Membrane</keyword>
<evidence type="ECO:0000256" key="2">
    <source>
        <dbReference type="ARBA" id="ARBA00010050"/>
    </source>
</evidence>